<dbReference type="Proteomes" id="UP000013911">
    <property type="component" value="Unassembled WGS sequence"/>
</dbReference>
<keyword evidence="1" id="KW-1133">Transmembrane helix</keyword>
<evidence type="ECO:0000313" key="3">
    <source>
        <dbReference type="Proteomes" id="UP000013911"/>
    </source>
</evidence>
<evidence type="ECO:0000256" key="1">
    <source>
        <dbReference type="SAM" id="Phobius"/>
    </source>
</evidence>
<reference evidence="2 3" key="1">
    <citation type="submission" date="2013-04" db="EMBL/GenBank/DDBJ databases">
        <title>Draft genome of the heavy metal tolerant bacterium Lysinibacillus sphaericus strain OT4b.31.</title>
        <authorList>
            <person name="Pena-Montenegro T.D."/>
            <person name="Dussan J."/>
        </authorList>
    </citation>
    <scope>NUCLEOTIDE SEQUENCE [LARGE SCALE GENOMIC DNA]</scope>
    <source>
        <strain evidence="2 3">OT4b.31</strain>
    </source>
</reference>
<dbReference type="PATRIC" id="fig|1285586.5.peg.4266"/>
<name>R7Z906_LYSSH</name>
<protein>
    <submittedName>
        <fullName evidence="2">Uncharacterized protein</fullName>
    </submittedName>
</protein>
<feature type="transmembrane region" description="Helical" evidence="1">
    <location>
        <begin position="6"/>
        <end position="22"/>
    </location>
</feature>
<dbReference type="HOGENOM" id="CLU_2898891_0_0_9"/>
<proteinExistence type="predicted"/>
<dbReference type="EMBL" id="AQPX01000031">
    <property type="protein sequence ID" value="EON70645.1"/>
    <property type="molecule type" value="Genomic_DNA"/>
</dbReference>
<comment type="caution">
    <text evidence="2">The sequence shown here is derived from an EMBL/GenBank/DDBJ whole genome shotgun (WGS) entry which is preliminary data.</text>
</comment>
<dbReference type="AlphaFoldDB" id="R7Z906"/>
<keyword evidence="1" id="KW-0472">Membrane</keyword>
<organism evidence="2 3">
    <name type="scientific">Lysinibacillus sphaericus OT4b.31</name>
    <dbReference type="NCBI Taxonomy" id="1285586"/>
    <lineage>
        <taxon>Bacteria</taxon>
        <taxon>Bacillati</taxon>
        <taxon>Bacillota</taxon>
        <taxon>Bacilli</taxon>
        <taxon>Bacillales</taxon>
        <taxon>Bacillaceae</taxon>
        <taxon>Lysinibacillus</taxon>
    </lineage>
</organism>
<keyword evidence="1" id="KW-0812">Transmembrane</keyword>
<gene>
    <name evidence="2" type="ORF">H131_20477</name>
</gene>
<accession>R7Z906</accession>
<sequence length="62" mass="7489">MGMYIGITVIGIIAVFTGNLLFTEYQSYKFEKEIEKLEEEQEKKKWQKQRNMLWRMLSLVNL</sequence>
<evidence type="ECO:0000313" key="2">
    <source>
        <dbReference type="EMBL" id="EON70645.1"/>
    </source>
</evidence>